<dbReference type="InterPro" id="IPR007060">
    <property type="entry name" value="FtsL/DivIC"/>
</dbReference>
<evidence type="ECO:0000313" key="1">
    <source>
        <dbReference type="EMBL" id="CAB4324547.1"/>
    </source>
</evidence>
<dbReference type="Pfam" id="PF04977">
    <property type="entry name" value="DivIC"/>
    <property type="match status" value="1"/>
</dbReference>
<organism evidence="1">
    <name type="scientific">freshwater metagenome</name>
    <dbReference type="NCBI Taxonomy" id="449393"/>
    <lineage>
        <taxon>unclassified sequences</taxon>
        <taxon>metagenomes</taxon>
        <taxon>ecological metagenomes</taxon>
    </lineage>
</organism>
<accession>A0A6J5YJ29</accession>
<name>A0A6J5YJ29_9ZZZZ</name>
<sequence>MVSVGIFITVAIFVLGVMPTRQWINNRRAIAAAESTLAELEARNEQDTAAADSLRSGAELERLAREQYGYARPGEEVYHVLPAPRDPVRVPGAWPFTALGSSISR</sequence>
<proteinExistence type="predicted"/>
<protein>
    <submittedName>
        <fullName evidence="1">Unannotated protein</fullName>
    </submittedName>
</protein>
<gene>
    <name evidence="1" type="ORF">UFOPK1392_02322</name>
</gene>
<dbReference type="EMBL" id="CAEMXZ010000167">
    <property type="protein sequence ID" value="CAB4324547.1"/>
    <property type="molecule type" value="Genomic_DNA"/>
</dbReference>
<reference evidence="1" key="1">
    <citation type="submission" date="2020-05" db="EMBL/GenBank/DDBJ databases">
        <authorList>
            <person name="Chiriac C."/>
            <person name="Salcher M."/>
            <person name="Ghai R."/>
            <person name="Kavagutti S V."/>
        </authorList>
    </citation>
    <scope>NUCLEOTIDE SEQUENCE</scope>
</reference>
<dbReference type="AlphaFoldDB" id="A0A6J5YJ29"/>